<name>A0A3N0D358_SINP1</name>
<dbReference type="EMBL" id="RJTM01000179">
    <property type="protein sequence ID" value="RNL69981.1"/>
    <property type="molecule type" value="Genomic_DNA"/>
</dbReference>
<dbReference type="Proteomes" id="UP000267469">
    <property type="component" value="Unassembled WGS sequence"/>
</dbReference>
<dbReference type="AlphaFoldDB" id="A0A3N0D358"/>
<proteinExistence type="predicted"/>
<evidence type="ECO:0000313" key="2">
    <source>
        <dbReference type="Proteomes" id="UP000267469"/>
    </source>
</evidence>
<comment type="caution">
    <text evidence="1">The sequence shown here is derived from an EMBL/GenBank/DDBJ whole genome shotgun (WGS) entry which is preliminary data.</text>
</comment>
<organism evidence="1 2">
    <name type="scientific">Sinomicrobium pectinilyticum</name>
    <dbReference type="NCBI Taxonomy" id="1084421"/>
    <lineage>
        <taxon>Bacteria</taxon>
        <taxon>Pseudomonadati</taxon>
        <taxon>Bacteroidota</taxon>
        <taxon>Flavobacteriia</taxon>
        <taxon>Flavobacteriales</taxon>
        <taxon>Flavobacteriaceae</taxon>
        <taxon>Sinomicrobium</taxon>
    </lineage>
</organism>
<keyword evidence="2" id="KW-1185">Reference proteome</keyword>
<evidence type="ECO:0000313" key="1">
    <source>
        <dbReference type="EMBL" id="RNL69981.1"/>
    </source>
</evidence>
<accession>A0A3N0D358</accession>
<reference evidence="1 2" key="1">
    <citation type="submission" date="2018-10" db="EMBL/GenBank/DDBJ databases">
        <title>Sinomicrobium pectinilyticum sp. nov., a pectinase-producing bacterium isolated from alkaline and saline soil, and emended description of the genus Sinomicrobium.</title>
        <authorList>
            <person name="Cheng B."/>
            <person name="Li C."/>
            <person name="Lai Q."/>
            <person name="Du M."/>
            <person name="Shao Z."/>
            <person name="Xu P."/>
            <person name="Yang C."/>
        </authorList>
    </citation>
    <scope>NUCLEOTIDE SEQUENCE [LARGE SCALE GENOMIC DNA]</scope>
    <source>
        <strain evidence="1 2">5DNS001</strain>
    </source>
</reference>
<sequence>MVAVIPGHRHVRLQDLVSVKLIFNFPARGRFSYFIFCVIGRRETKGFYSRFSSVQGLSGIERYIFAISTRIGNTIPAYFYFVPLSTESKHFSYEKKKLKITKAQQKDHFRFCS</sequence>
<protein>
    <submittedName>
        <fullName evidence="1">Uncharacterized protein</fullName>
    </submittedName>
</protein>
<gene>
    <name evidence="1" type="ORF">ED312_22200</name>
</gene>